<evidence type="ECO:0000313" key="4">
    <source>
        <dbReference type="EMBL" id="RVW67603.1"/>
    </source>
</evidence>
<evidence type="ECO:0000313" key="5">
    <source>
        <dbReference type="Proteomes" id="UP000288805"/>
    </source>
</evidence>
<dbReference type="SMART" id="SM00248">
    <property type="entry name" value="ANK"/>
    <property type="match status" value="9"/>
</dbReference>
<dbReference type="Proteomes" id="UP000288805">
    <property type="component" value="Unassembled WGS sequence"/>
</dbReference>
<dbReference type="PANTHER" id="PTHR24186">
    <property type="entry name" value="PROTEIN PHOSPHATASE 1 REGULATORY SUBUNIT"/>
    <property type="match status" value="1"/>
</dbReference>
<dbReference type="EMBL" id="QGNW01000575">
    <property type="protein sequence ID" value="RVW67603.1"/>
    <property type="molecule type" value="Genomic_DNA"/>
</dbReference>
<feature type="repeat" description="ANK" evidence="3">
    <location>
        <begin position="42"/>
        <end position="74"/>
    </location>
</feature>
<dbReference type="InterPro" id="IPR036770">
    <property type="entry name" value="Ankyrin_rpt-contain_sf"/>
</dbReference>
<proteinExistence type="predicted"/>
<dbReference type="Gene3D" id="1.25.40.20">
    <property type="entry name" value="Ankyrin repeat-containing domain"/>
    <property type="match status" value="3"/>
</dbReference>
<feature type="repeat" description="ANK" evidence="3">
    <location>
        <begin position="224"/>
        <end position="259"/>
    </location>
</feature>
<dbReference type="InterPro" id="IPR002110">
    <property type="entry name" value="Ankyrin_rpt"/>
</dbReference>
<gene>
    <name evidence="4" type="primary">ACD6_37</name>
    <name evidence="4" type="ORF">CK203_064720</name>
</gene>
<evidence type="ECO:0000256" key="2">
    <source>
        <dbReference type="ARBA" id="ARBA00023043"/>
    </source>
</evidence>
<keyword evidence="2 3" id="KW-0040">ANK repeat</keyword>
<organism evidence="4 5">
    <name type="scientific">Vitis vinifera</name>
    <name type="common">Grape</name>
    <dbReference type="NCBI Taxonomy" id="29760"/>
    <lineage>
        <taxon>Eukaryota</taxon>
        <taxon>Viridiplantae</taxon>
        <taxon>Streptophyta</taxon>
        <taxon>Embryophyta</taxon>
        <taxon>Tracheophyta</taxon>
        <taxon>Spermatophyta</taxon>
        <taxon>Magnoliopsida</taxon>
        <taxon>eudicotyledons</taxon>
        <taxon>Gunneridae</taxon>
        <taxon>Pentapetalae</taxon>
        <taxon>rosids</taxon>
        <taxon>Vitales</taxon>
        <taxon>Vitaceae</taxon>
        <taxon>Viteae</taxon>
        <taxon>Vitis</taxon>
    </lineage>
</organism>
<keyword evidence="1" id="KW-0677">Repeat</keyword>
<sequence>MKDDSLERRNLLLARHGLAVPKIKYSLKELSLNNDTSFLSPGKNTALHLAARMGDKSAVEELLNRNTSLLTEKNIKGNTPLHLAARIGHVDVVEFLICHAEKLDVENGGVYEVISMRNMKDDTPLHEAVRGGHHLVTSLLVKKVVEANHSDLLASRNKAGESPFSMAINVNIVRTILEAEPSCLLHRGPNHETPLHRAVFRADLDTVQILLEKKPGLIYEKDSYGRTPLHYAAASSDFLVWIVCGHLLKRDSSIALLQDHYQATPAHLAAECGRRKALITILNACPHSVELLNQQRQNILHVAAQNGSVIVVKCILSLGEADDLINEPDKDGNTPLHLAAMNFHSSVVRCLALTRKVDIRAINNDRKTALDVAQPFFCVTSRVAALTSPPLNTLEHPAKECPDGFWADFSDG</sequence>
<dbReference type="Pfam" id="PF12796">
    <property type="entry name" value="Ank_2"/>
    <property type="match status" value="3"/>
</dbReference>
<dbReference type="SUPFAM" id="SSF48403">
    <property type="entry name" value="Ankyrin repeat"/>
    <property type="match status" value="1"/>
</dbReference>
<dbReference type="AlphaFoldDB" id="A0A438G5W6"/>
<name>A0A438G5W6_VITVI</name>
<feature type="repeat" description="ANK" evidence="3">
    <location>
        <begin position="331"/>
        <end position="364"/>
    </location>
</feature>
<feature type="repeat" description="ANK" evidence="3">
    <location>
        <begin position="120"/>
        <end position="152"/>
    </location>
</feature>
<protein>
    <submittedName>
        <fullName evidence="4">Protein accelerated cell death 6</fullName>
    </submittedName>
</protein>
<comment type="caution">
    <text evidence="4">The sequence shown here is derived from an EMBL/GenBank/DDBJ whole genome shotgun (WGS) entry which is preliminary data.</text>
</comment>
<accession>A0A438G5W6</accession>
<evidence type="ECO:0000256" key="1">
    <source>
        <dbReference type="ARBA" id="ARBA00022737"/>
    </source>
</evidence>
<dbReference type="PROSITE" id="PS50297">
    <property type="entry name" value="ANK_REP_REGION"/>
    <property type="match status" value="3"/>
</dbReference>
<reference evidence="4 5" key="1">
    <citation type="journal article" date="2018" name="PLoS Genet.">
        <title>Population sequencing reveals clonal diversity and ancestral inbreeding in the grapevine cultivar Chardonnay.</title>
        <authorList>
            <person name="Roach M.J."/>
            <person name="Johnson D.L."/>
            <person name="Bohlmann J."/>
            <person name="van Vuuren H.J."/>
            <person name="Jones S.J."/>
            <person name="Pretorius I.S."/>
            <person name="Schmidt S.A."/>
            <person name="Borneman A.R."/>
        </authorList>
    </citation>
    <scope>NUCLEOTIDE SEQUENCE [LARGE SCALE GENOMIC DNA]</scope>
    <source>
        <strain evidence="5">cv. Chardonnay</strain>
        <tissue evidence="4">Leaf</tissue>
    </source>
</reference>
<feature type="repeat" description="ANK" evidence="3">
    <location>
        <begin position="76"/>
        <end position="108"/>
    </location>
</feature>
<feature type="repeat" description="ANK" evidence="3">
    <location>
        <begin position="190"/>
        <end position="213"/>
    </location>
</feature>
<evidence type="ECO:0000256" key="3">
    <source>
        <dbReference type="PROSITE-ProRule" id="PRU00023"/>
    </source>
</evidence>
<dbReference type="Pfam" id="PF00023">
    <property type="entry name" value="Ank"/>
    <property type="match status" value="1"/>
</dbReference>
<dbReference type="PROSITE" id="PS50088">
    <property type="entry name" value="ANK_REPEAT"/>
    <property type="match status" value="6"/>
</dbReference>
<dbReference type="PANTHER" id="PTHR24186:SF46">
    <property type="entry name" value="PROTEIN ACCELERATED CELL DEATH 6-LIKE"/>
    <property type="match status" value="1"/>
</dbReference>